<keyword evidence="3" id="KW-1185">Reference proteome</keyword>
<name>A0A834H0C6_RHOSS</name>
<dbReference type="EMBL" id="WJXA01000004">
    <property type="protein sequence ID" value="KAF7145245.1"/>
    <property type="molecule type" value="Genomic_DNA"/>
</dbReference>
<gene>
    <name evidence="2" type="ORF">RHSIM_Rhsim04G0116600</name>
</gene>
<reference evidence="2" key="1">
    <citation type="submission" date="2019-11" db="EMBL/GenBank/DDBJ databases">
        <authorList>
            <person name="Liu Y."/>
            <person name="Hou J."/>
            <person name="Li T.-Q."/>
            <person name="Guan C.-H."/>
            <person name="Wu X."/>
            <person name="Wu H.-Z."/>
            <person name="Ling F."/>
            <person name="Zhang R."/>
            <person name="Shi X.-G."/>
            <person name="Ren J.-P."/>
            <person name="Chen E.-F."/>
            <person name="Sun J.-M."/>
        </authorList>
    </citation>
    <scope>NUCLEOTIDE SEQUENCE</scope>
    <source>
        <strain evidence="2">Adult_tree_wgs_1</strain>
        <tissue evidence="2">Leaves</tissue>
    </source>
</reference>
<organism evidence="2 3">
    <name type="scientific">Rhododendron simsii</name>
    <name type="common">Sims's rhododendron</name>
    <dbReference type="NCBI Taxonomy" id="118357"/>
    <lineage>
        <taxon>Eukaryota</taxon>
        <taxon>Viridiplantae</taxon>
        <taxon>Streptophyta</taxon>
        <taxon>Embryophyta</taxon>
        <taxon>Tracheophyta</taxon>
        <taxon>Spermatophyta</taxon>
        <taxon>Magnoliopsida</taxon>
        <taxon>eudicotyledons</taxon>
        <taxon>Gunneridae</taxon>
        <taxon>Pentapetalae</taxon>
        <taxon>asterids</taxon>
        <taxon>Ericales</taxon>
        <taxon>Ericaceae</taxon>
        <taxon>Ericoideae</taxon>
        <taxon>Rhodoreae</taxon>
        <taxon>Rhododendron</taxon>
    </lineage>
</organism>
<feature type="transmembrane region" description="Helical" evidence="1">
    <location>
        <begin position="47"/>
        <end position="67"/>
    </location>
</feature>
<dbReference type="AlphaFoldDB" id="A0A834H0C6"/>
<accession>A0A834H0C6</accession>
<evidence type="ECO:0000313" key="3">
    <source>
        <dbReference type="Proteomes" id="UP000626092"/>
    </source>
</evidence>
<sequence length="126" mass="14999">MSVMKSMLLLIQTQKQHPFKKRFGCWVGASQFYYPGNSTSWGEREEAGSFLLVLAYLYLWLLHNGYLHWANLWFAYAFITFRYSVQHAFYLLYEFLQNLWKFKHSRPAFETINLRGHVNSNKNGST</sequence>
<feature type="transmembrane region" description="Helical" evidence="1">
    <location>
        <begin position="73"/>
        <end position="93"/>
    </location>
</feature>
<dbReference type="Proteomes" id="UP000626092">
    <property type="component" value="Unassembled WGS sequence"/>
</dbReference>
<evidence type="ECO:0000313" key="2">
    <source>
        <dbReference type="EMBL" id="KAF7145245.1"/>
    </source>
</evidence>
<keyword evidence="1" id="KW-1133">Transmembrane helix</keyword>
<proteinExistence type="predicted"/>
<keyword evidence="1" id="KW-0472">Membrane</keyword>
<comment type="caution">
    <text evidence="2">The sequence shown here is derived from an EMBL/GenBank/DDBJ whole genome shotgun (WGS) entry which is preliminary data.</text>
</comment>
<evidence type="ECO:0000256" key="1">
    <source>
        <dbReference type="SAM" id="Phobius"/>
    </source>
</evidence>
<keyword evidence="1" id="KW-0812">Transmembrane</keyword>
<protein>
    <submittedName>
        <fullName evidence="2">Uncharacterized protein</fullName>
    </submittedName>
</protein>